<comment type="caution">
    <text evidence="2">The sequence shown here is derived from an EMBL/GenBank/DDBJ whole genome shotgun (WGS) entry which is preliminary data.</text>
</comment>
<dbReference type="Pfam" id="PF14329">
    <property type="entry name" value="DUF4386"/>
    <property type="match status" value="1"/>
</dbReference>
<feature type="transmembrane region" description="Helical" evidence="1">
    <location>
        <begin position="203"/>
        <end position="222"/>
    </location>
</feature>
<evidence type="ECO:0008006" key="4">
    <source>
        <dbReference type="Google" id="ProtNLM"/>
    </source>
</evidence>
<reference evidence="2 3" key="1">
    <citation type="submission" date="2020-08" db="EMBL/GenBank/DDBJ databases">
        <title>Genomic Encyclopedia of Type Strains, Phase IV (KMG-IV): sequencing the most valuable type-strain genomes for metagenomic binning, comparative biology and taxonomic classification.</title>
        <authorList>
            <person name="Goeker M."/>
        </authorList>
    </citation>
    <scope>NUCLEOTIDE SEQUENCE [LARGE SCALE GENOMIC DNA]</scope>
    <source>
        <strain evidence="2 3">DSM 2461</strain>
    </source>
</reference>
<dbReference type="InterPro" id="IPR025495">
    <property type="entry name" value="DUF4386"/>
</dbReference>
<keyword evidence="3" id="KW-1185">Reference proteome</keyword>
<feature type="transmembrane region" description="Helical" evidence="1">
    <location>
        <begin position="67"/>
        <end position="88"/>
    </location>
</feature>
<feature type="transmembrane region" description="Helical" evidence="1">
    <location>
        <begin position="136"/>
        <end position="156"/>
    </location>
</feature>
<sequence>MKSNKQKYIFDNGQKRAALWTGISLIIMAVSAGIAYGAIHGQLFISGDSEATGLAVQSNPALLQAEIALWVVILLTDIIVSVKLYSFFKPAGRGLSLSAALLRLIYSALLATAIIFLLRSLNPEVAYENMSLFSRIWSIGLIVFGVHLTLLAVLAFKSRFVPLFLSILLIIAGPAYSLIHMLYNSGPQFETMAVLLEKILSVPMASAELLLALWLLIIAFSGRKAVS</sequence>
<keyword evidence="1" id="KW-0472">Membrane</keyword>
<gene>
    <name evidence="2" type="ORF">HNR50_002003</name>
</gene>
<keyword evidence="1" id="KW-1133">Transmembrane helix</keyword>
<feature type="transmembrane region" description="Helical" evidence="1">
    <location>
        <begin position="163"/>
        <end position="183"/>
    </location>
</feature>
<evidence type="ECO:0000313" key="2">
    <source>
        <dbReference type="EMBL" id="MBB6480340.1"/>
    </source>
</evidence>
<protein>
    <recommendedName>
        <fullName evidence="4">DUF4386 domain-containing protein</fullName>
    </recommendedName>
</protein>
<name>A0A841RBF0_9SPIO</name>
<dbReference type="RefSeq" id="WP_184746493.1">
    <property type="nucleotide sequence ID" value="NZ_JACHGJ010000003.1"/>
</dbReference>
<proteinExistence type="predicted"/>
<accession>A0A841RBF0</accession>
<dbReference type="EMBL" id="JACHGJ010000003">
    <property type="protein sequence ID" value="MBB6480340.1"/>
    <property type="molecule type" value="Genomic_DNA"/>
</dbReference>
<evidence type="ECO:0000256" key="1">
    <source>
        <dbReference type="SAM" id="Phobius"/>
    </source>
</evidence>
<dbReference type="AlphaFoldDB" id="A0A841RBF0"/>
<dbReference type="Proteomes" id="UP000587760">
    <property type="component" value="Unassembled WGS sequence"/>
</dbReference>
<feature type="transmembrane region" description="Helical" evidence="1">
    <location>
        <begin position="20"/>
        <end position="39"/>
    </location>
</feature>
<organism evidence="2 3">
    <name type="scientific">Spirochaeta isovalerica</name>
    <dbReference type="NCBI Taxonomy" id="150"/>
    <lineage>
        <taxon>Bacteria</taxon>
        <taxon>Pseudomonadati</taxon>
        <taxon>Spirochaetota</taxon>
        <taxon>Spirochaetia</taxon>
        <taxon>Spirochaetales</taxon>
        <taxon>Spirochaetaceae</taxon>
        <taxon>Spirochaeta</taxon>
    </lineage>
</organism>
<evidence type="ECO:0000313" key="3">
    <source>
        <dbReference type="Proteomes" id="UP000587760"/>
    </source>
</evidence>
<keyword evidence="1" id="KW-0812">Transmembrane</keyword>
<feature type="transmembrane region" description="Helical" evidence="1">
    <location>
        <begin position="100"/>
        <end position="121"/>
    </location>
</feature>